<evidence type="ECO:0000313" key="1">
    <source>
        <dbReference type="EMBL" id="MPC34387.1"/>
    </source>
</evidence>
<sequence length="73" mass="8386">MKYPRKALISKHFVSDHITCHSKIKISNMASLRQMGMQPPQVHHVTTTVMQQEGYIVHLGLHITMVLLSLKKH</sequence>
<reference evidence="1 2" key="1">
    <citation type="submission" date="2019-05" db="EMBL/GenBank/DDBJ databases">
        <title>Another draft genome of Portunus trituberculatus and its Hox gene families provides insights of decapod evolution.</title>
        <authorList>
            <person name="Jeong J.-H."/>
            <person name="Song I."/>
            <person name="Kim S."/>
            <person name="Choi T."/>
            <person name="Kim D."/>
            <person name="Ryu S."/>
            <person name="Kim W."/>
        </authorList>
    </citation>
    <scope>NUCLEOTIDE SEQUENCE [LARGE SCALE GENOMIC DNA]</scope>
    <source>
        <tissue evidence="1">Muscle</tissue>
    </source>
</reference>
<protein>
    <submittedName>
        <fullName evidence="1">Uncharacterized protein</fullName>
    </submittedName>
</protein>
<dbReference type="AlphaFoldDB" id="A0A5B7EM81"/>
<organism evidence="1 2">
    <name type="scientific">Portunus trituberculatus</name>
    <name type="common">Swimming crab</name>
    <name type="synonym">Neptunus trituberculatus</name>
    <dbReference type="NCBI Taxonomy" id="210409"/>
    <lineage>
        <taxon>Eukaryota</taxon>
        <taxon>Metazoa</taxon>
        <taxon>Ecdysozoa</taxon>
        <taxon>Arthropoda</taxon>
        <taxon>Crustacea</taxon>
        <taxon>Multicrustacea</taxon>
        <taxon>Malacostraca</taxon>
        <taxon>Eumalacostraca</taxon>
        <taxon>Eucarida</taxon>
        <taxon>Decapoda</taxon>
        <taxon>Pleocyemata</taxon>
        <taxon>Brachyura</taxon>
        <taxon>Eubrachyura</taxon>
        <taxon>Portunoidea</taxon>
        <taxon>Portunidae</taxon>
        <taxon>Portuninae</taxon>
        <taxon>Portunus</taxon>
    </lineage>
</organism>
<evidence type="ECO:0000313" key="2">
    <source>
        <dbReference type="Proteomes" id="UP000324222"/>
    </source>
</evidence>
<proteinExistence type="predicted"/>
<dbReference type="Proteomes" id="UP000324222">
    <property type="component" value="Unassembled WGS sequence"/>
</dbReference>
<keyword evidence="2" id="KW-1185">Reference proteome</keyword>
<dbReference type="EMBL" id="VSRR010003044">
    <property type="protein sequence ID" value="MPC34387.1"/>
    <property type="molecule type" value="Genomic_DNA"/>
</dbReference>
<comment type="caution">
    <text evidence="1">The sequence shown here is derived from an EMBL/GenBank/DDBJ whole genome shotgun (WGS) entry which is preliminary data.</text>
</comment>
<gene>
    <name evidence="1" type="ORF">E2C01_027774</name>
</gene>
<name>A0A5B7EM81_PORTR</name>
<accession>A0A5B7EM81</accession>